<evidence type="ECO:0000256" key="1">
    <source>
        <dbReference type="SAM" id="MobiDB-lite"/>
    </source>
</evidence>
<name>A0A7J7FZ45_CAMSI</name>
<evidence type="ECO:0000313" key="3">
    <source>
        <dbReference type="Proteomes" id="UP000593564"/>
    </source>
</evidence>
<reference evidence="3" key="1">
    <citation type="journal article" date="2020" name="Nat. Commun.">
        <title>Genome assembly of wild tea tree DASZ reveals pedigree and selection history of tea varieties.</title>
        <authorList>
            <person name="Zhang W."/>
            <person name="Zhang Y."/>
            <person name="Qiu H."/>
            <person name="Guo Y."/>
            <person name="Wan H."/>
            <person name="Zhang X."/>
            <person name="Scossa F."/>
            <person name="Alseekh S."/>
            <person name="Zhang Q."/>
            <person name="Wang P."/>
            <person name="Xu L."/>
            <person name="Schmidt M.H."/>
            <person name="Jia X."/>
            <person name="Li D."/>
            <person name="Zhu A."/>
            <person name="Guo F."/>
            <person name="Chen W."/>
            <person name="Ni D."/>
            <person name="Usadel B."/>
            <person name="Fernie A.R."/>
            <person name="Wen W."/>
        </authorList>
    </citation>
    <scope>NUCLEOTIDE SEQUENCE [LARGE SCALE GENOMIC DNA]</scope>
    <source>
        <strain evidence="3">cv. G240</strain>
    </source>
</reference>
<comment type="caution">
    <text evidence="2">The sequence shown here is derived from an EMBL/GenBank/DDBJ whole genome shotgun (WGS) entry which is preliminary data.</text>
</comment>
<protein>
    <submittedName>
        <fullName evidence="2">Uncharacterized protein</fullName>
    </submittedName>
</protein>
<accession>A0A7J7FZ45</accession>
<evidence type="ECO:0000313" key="2">
    <source>
        <dbReference type="EMBL" id="KAF5933710.1"/>
    </source>
</evidence>
<dbReference type="Proteomes" id="UP000593564">
    <property type="component" value="Unassembled WGS sequence"/>
</dbReference>
<dbReference type="EMBL" id="JACBKZ010000014">
    <property type="protein sequence ID" value="KAF5933710.1"/>
    <property type="molecule type" value="Genomic_DNA"/>
</dbReference>
<gene>
    <name evidence="2" type="ORF">HYC85_029881</name>
</gene>
<organism evidence="2 3">
    <name type="scientific">Camellia sinensis</name>
    <name type="common">Tea plant</name>
    <name type="synonym">Thea sinensis</name>
    <dbReference type="NCBI Taxonomy" id="4442"/>
    <lineage>
        <taxon>Eukaryota</taxon>
        <taxon>Viridiplantae</taxon>
        <taxon>Streptophyta</taxon>
        <taxon>Embryophyta</taxon>
        <taxon>Tracheophyta</taxon>
        <taxon>Spermatophyta</taxon>
        <taxon>Magnoliopsida</taxon>
        <taxon>eudicotyledons</taxon>
        <taxon>Gunneridae</taxon>
        <taxon>Pentapetalae</taxon>
        <taxon>asterids</taxon>
        <taxon>Ericales</taxon>
        <taxon>Theaceae</taxon>
        <taxon>Camellia</taxon>
    </lineage>
</organism>
<reference evidence="2 3" key="2">
    <citation type="submission" date="2020-07" db="EMBL/GenBank/DDBJ databases">
        <title>Genome assembly of wild tea tree DASZ reveals pedigree and selection history of tea varieties.</title>
        <authorList>
            <person name="Zhang W."/>
        </authorList>
    </citation>
    <scope>NUCLEOTIDE SEQUENCE [LARGE SCALE GENOMIC DNA]</scope>
    <source>
        <strain evidence="3">cv. G240</strain>
        <tissue evidence="2">Leaf</tissue>
    </source>
</reference>
<keyword evidence="3" id="KW-1185">Reference proteome</keyword>
<proteinExistence type="predicted"/>
<feature type="region of interest" description="Disordered" evidence="1">
    <location>
        <begin position="19"/>
        <end position="38"/>
    </location>
</feature>
<dbReference type="AlphaFoldDB" id="A0A7J7FZ45"/>
<sequence>MIPNHPKGSGVVPEDVLPQNIAESHGPPGVVPPRPRFVDPNPFESECLGSLGLLNTLSSPGPTATSTDPTHLLQQAQTQLLSSSPRRLHSGLLKATDVLVFFNKLGAAAICTLIFIIASSNTADLAPLRLPQTSRPSHCRDLSCCSPLVFYFGSLTQPAHRSSISRTSADTDSSATPLLLLRLARSDTSSAAVSRLLLACGSVRSCPTRATTSSYDLRALCPTSVTSLLLPAATDQSWPRRPLNALSVLLFQANEFLIEIHDVGALGTRTNESKGCSSEVRTEARLSLGSPKVVHTLLWQERFLWKITESTKLAPTEIKIVSQKSEQKQGCPSEVRAETRLSLGSPSGCALLLRQLMEAKAIPREFEQETRLSLRSLSRNKAIPRKSEWMHTSISVANGSKGYPSGVRVRVHSTLKRKILGARIDEIKSCSSDPH</sequence>